<feature type="region of interest" description="Disordered" evidence="4">
    <location>
        <begin position="279"/>
        <end position="330"/>
    </location>
</feature>
<dbReference type="GO" id="GO:0070286">
    <property type="term" value="P:axonemal dynein complex assembly"/>
    <property type="evidence" value="ECO:0007669"/>
    <property type="project" value="UniProtKB-UniRule"/>
</dbReference>
<feature type="domain" description="PIH1D1/2/3 CS-like" evidence="6">
    <location>
        <begin position="385"/>
        <end position="459"/>
    </location>
</feature>
<evidence type="ECO:0000259" key="6">
    <source>
        <dbReference type="Pfam" id="PF18201"/>
    </source>
</evidence>
<evidence type="ECO:0000256" key="1">
    <source>
        <dbReference type="ARBA" id="ARBA00004496"/>
    </source>
</evidence>
<reference evidence="7 8" key="1">
    <citation type="journal article" date="2010" name="Science">
        <title>Genomic analysis of organismal complexity in the multicellular green alga Volvox carteri.</title>
        <authorList>
            <person name="Prochnik S.E."/>
            <person name="Umen J."/>
            <person name="Nedelcu A.M."/>
            <person name="Hallmann A."/>
            <person name="Miller S.M."/>
            <person name="Nishii I."/>
            <person name="Ferris P."/>
            <person name="Kuo A."/>
            <person name="Mitros T."/>
            <person name="Fritz-Laylin L.K."/>
            <person name="Hellsten U."/>
            <person name="Chapman J."/>
            <person name="Simakov O."/>
            <person name="Rensing S.A."/>
            <person name="Terry A."/>
            <person name="Pangilinan J."/>
            <person name="Kapitonov V."/>
            <person name="Jurka J."/>
            <person name="Salamov A."/>
            <person name="Shapiro H."/>
            <person name="Schmutz J."/>
            <person name="Grimwood J."/>
            <person name="Lindquist E."/>
            <person name="Lucas S."/>
            <person name="Grigoriev I.V."/>
            <person name="Schmitt R."/>
            <person name="Kirk D."/>
            <person name="Rokhsar D.S."/>
        </authorList>
    </citation>
    <scope>NUCLEOTIDE SEQUENCE [LARGE SCALE GENOMIC DNA]</scope>
    <source>
        <strain evidence="8">f. Nagariensis / Eve</strain>
    </source>
</reference>
<dbReference type="GO" id="GO:0060285">
    <property type="term" value="P:cilium-dependent cell motility"/>
    <property type="evidence" value="ECO:0007669"/>
    <property type="project" value="UniProtKB-UniRule"/>
</dbReference>
<evidence type="ECO:0000313" key="8">
    <source>
        <dbReference type="Proteomes" id="UP000001058"/>
    </source>
</evidence>
<feature type="compositionally biased region" description="Low complexity" evidence="4">
    <location>
        <begin position="592"/>
        <end position="601"/>
    </location>
</feature>
<dbReference type="CDD" id="cd00298">
    <property type="entry name" value="ACD_sHsps_p23-like"/>
    <property type="match status" value="1"/>
</dbReference>
<dbReference type="InterPro" id="IPR012981">
    <property type="entry name" value="PIH1_N"/>
</dbReference>
<evidence type="ECO:0000256" key="4">
    <source>
        <dbReference type="SAM" id="MobiDB-lite"/>
    </source>
</evidence>
<keyword evidence="2 3" id="KW-0963">Cytoplasm</keyword>
<dbReference type="InParanoid" id="D8U927"/>
<dbReference type="EMBL" id="GL378370">
    <property type="protein sequence ID" value="EFJ43676.1"/>
    <property type="molecule type" value="Genomic_DNA"/>
</dbReference>
<evidence type="ECO:0000256" key="2">
    <source>
        <dbReference type="ARBA" id="ARBA00022490"/>
    </source>
</evidence>
<dbReference type="PANTHER" id="PTHR22997:SF0">
    <property type="entry name" value="PIH1 DOMAIN-CONTAINING PROTEIN 1"/>
    <property type="match status" value="1"/>
</dbReference>
<dbReference type="InterPro" id="IPR041442">
    <property type="entry name" value="PIH1D1/2/3_CS-like"/>
</dbReference>
<sequence>MTALCQFVAMAPTTKDQDSLEKGLRDLNLTNEELNKFEKAFKDPEFLKLFEEYAKEVSDPKVKAETDQYLRELEEQGRAEDVYGKGVVLINPKPAMVLKSKVLGSKDAAGEAGVTAPGGSGNSRRDTLTPSQKVFINICTSEKVDRYSLKQATDATGRSGQQLSIPITMGLMRLGTDKQGQPAAVYDIVVHPETVEFATRSSAVMSSLAETALDQVEQVSRSRLLRNWRRLNTRFKATEGCTEPPVQCIRTGEGGEAVGGRLKPRSDVPAVVDVKGATAAPPPAAGAAAAAPATSRSTFSFDRKPKSGGGQPPPPPQQQQQNGGGGAQWGVGKRDVVEMKEEEVKDPRQPGYLHSDGCRTPEWVLVHRGTADLGEAWGDAGRGLLVDSQVPKELLVRVTLPLVSSAAAVDVDVGERRLTLKVPGRYCLDVALPYKVDESKGKAKFDKARKQLEITLPVVPPPLPAVPLRAPGAATAAAAVRELPASLPANGAAAAENALTQDSELAAPPPAAAAAVAASPEMATAPAAEAPSPADPAAAAVAVATTESELGVAATTAASTAEGTGEARWDLVDDDTSAQRQHVRDGERATAEEMAASEEGGAEGLPALTENERRWRELHTRREVLEVTKADPGAEEAEAVGMGEGGVAASPGCCGGGEAAAAPAAASTLVSGKAAAWELESTVMLQPRLRRDLAMELD</sequence>
<dbReference type="OrthoDB" id="546764at2759"/>
<dbReference type="GeneID" id="9626320"/>
<gene>
    <name evidence="7" type="ORF">VOLCADRAFT_118968</name>
</gene>
<dbReference type="Pfam" id="PF08190">
    <property type="entry name" value="PIH1"/>
    <property type="match status" value="1"/>
</dbReference>
<dbReference type="RefSeq" id="XP_002955157.1">
    <property type="nucleotide sequence ID" value="XM_002955111.1"/>
</dbReference>
<dbReference type="Pfam" id="PF18201">
    <property type="entry name" value="PIH1_CS"/>
    <property type="match status" value="1"/>
</dbReference>
<dbReference type="AlphaFoldDB" id="D8U927"/>
<comment type="subcellular location">
    <subcellularLocation>
        <location evidence="1 3">Cytoplasm</location>
    </subcellularLocation>
</comment>
<dbReference type="Proteomes" id="UP000001058">
    <property type="component" value="Unassembled WGS sequence"/>
</dbReference>
<feature type="compositionally biased region" description="Basic and acidic residues" evidence="4">
    <location>
        <begin position="582"/>
        <end position="591"/>
    </location>
</feature>
<comment type="function">
    <text evidence="3">Required for cytoplasmic pre-assembly of axonemal dyneins, thereby playing a central role in motility in cilia and flagella. Involved in pre-assembly of dynein arm complexes in the cytoplasm before intraflagellar transport loads them for the ciliary compartment.</text>
</comment>
<feature type="region of interest" description="Disordered" evidence="4">
    <location>
        <begin position="108"/>
        <end position="127"/>
    </location>
</feature>
<accession>D8U927</accession>
<evidence type="ECO:0000259" key="5">
    <source>
        <dbReference type="Pfam" id="PF08190"/>
    </source>
</evidence>
<comment type="similarity">
    <text evidence="3">Belongs to the PIH1 family. Kintoun subfamily.</text>
</comment>
<evidence type="ECO:0000313" key="7">
    <source>
        <dbReference type="EMBL" id="EFJ43676.1"/>
    </source>
</evidence>
<dbReference type="KEGG" id="vcn:VOLCADRAFT_118968"/>
<proteinExistence type="inferred from homology"/>
<name>D8U927_VOLCA</name>
<dbReference type="GO" id="GO:0005737">
    <property type="term" value="C:cytoplasm"/>
    <property type="evidence" value="ECO:0007669"/>
    <property type="project" value="UniProtKB-SubCell"/>
</dbReference>
<organism evidence="8">
    <name type="scientific">Volvox carteri f. nagariensis</name>
    <dbReference type="NCBI Taxonomy" id="3068"/>
    <lineage>
        <taxon>Eukaryota</taxon>
        <taxon>Viridiplantae</taxon>
        <taxon>Chlorophyta</taxon>
        <taxon>core chlorophytes</taxon>
        <taxon>Chlorophyceae</taxon>
        <taxon>CS clade</taxon>
        <taxon>Chlamydomonadales</taxon>
        <taxon>Volvocaceae</taxon>
        <taxon>Volvox</taxon>
    </lineage>
</organism>
<dbReference type="InterPro" id="IPR050734">
    <property type="entry name" value="PIH1/Kintoun_subfamily"/>
</dbReference>
<keyword evidence="8" id="KW-1185">Reference proteome</keyword>
<dbReference type="InterPro" id="IPR034727">
    <property type="entry name" value="Kintoun"/>
</dbReference>
<dbReference type="HAMAP" id="MF_03069">
    <property type="entry name" value="Kintoun"/>
    <property type="match status" value="1"/>
</dbReference>
<dbReference type="STRING" id="3068.D8U927"/>
<protein>
    <recommendedName>
        <fullName evidence="3">Protein kintoun</fullName>
    </recommendedName>
    <alternativeName>
        <fullName evidence="3">Dynein assembly factor 2, axonemal homolog</fullName>
    </alternativeName>
</protein>
<dbReference type="PANTHER" id="PTHR22997">
    <property type="entry name" value="PIH1 DOMAIN-CONTAINING PROTEIN 1"/>
    <property type="match status" value="1"/>
</dbReference>
<feature type="domain" description="PIH1 N-terminal" evidence="5">
    <location>
        <begin position="130"/>
        <end position="238"/>
    </location>
</feature>
<feature type="compositionally biased region" description="Low complexity" evidence="4">
    <location>
        <begin position="285"/>
        <end position="294"/>
    </location>
</feature>
<dbReference type="eggNOG" id="KOG4356">
    <property type="taxonomic scope" value="Eukaryota"/>
</dbReference>
<evidence type="ECO:0000256" key="3">
    <source>
        <dbReference type="HAMAP-Rule" id="MF_03069"/>
    </source>
</evidence>
<feature type="region of interest" description="Disordered" evidence="4">
    <location>
        <begin position="575"/>
        <end position="601"/>
    </location>
</feature>